<evidence type="ECO:0000256" key="9">
    <source>
        <dbReference type="ARBA" id="ARBA00023277"/>
    </source>
</evidence>
<feature type="signal peptide" evidence="12">
    <location>
        <begin position="1"/>
        <end position="17"/>
    </location>
</feature>
<proteinExistence type="predicted"/>
<dbReference type="GO" id="GO:0016810">
    <property type="term" value="F:hydrolase activity, acting on carbon-nitrogen (but not peptide) bonds"/>
    <property type="evidence" value="ECO:0007669"/>
    <property type="project" value="InterPro"/>
</dbReference>
<comment type="cofactor">
    <cofactor evidence="1">
        <name>Co(2+)</name>
        <dbReference type="ChEBI" id="CHEBI:48828"/>
    </cofactor>
</comment>
<evidence type="ECO:0000313" key="15">
    <source>
        <dbReference type="EMBL" id="KAJ7041792.1"/>
    </source>
</evidence>
<dbReference type="PROSITE" id="PS51677">
    <property type="entry name" value="NODB"/>
    <property type="match status" value="1"/>
</dbReference>
<keyword evidence="4" id="KW-0325">Glycoprotein</keyword>
<protein>
    <submittedName>
        <fullName evidence="15">Carbohydrate esterase family 4 protein</fullName>
    </submittedName>
</protein>
<dbReference type="GO" id="GO:0071555">
    <property type="term" value="P:cell wall organization"/>
    <property type="evidence" value="ECO:0007669"/>
    <property type="project" value="UniProtKB-KW"/>
</dbReference>
<dbReference type="GO" id="GO:0098552">
    <property type="term" value="C:side of membrane"/>
    <property type="evidence" value="ECO:0007669"/>
    <property type="project" value="UniProtKB-KW"/>
</dbReference>
<evidence type="ECO:0000313" key="16">
    <source>
        <dbReference type="Proteomes" id="UP001218188"/>
    </source>
</evidence>
<evidence type="ECO:0000256" key="10">
    <source>
        <dbReference type="ARBA" id="ARBA00023288"/>
    </source>
</evidence>
<evidence type="ECO:0000256" key="1">
    <source>
        <dbReference type="ARBA" id="ARBA00001941"/>
    </source>
</evidence>
<keyword evidence="3" id="KW-1003">Cell membrane</keyword>
<dbReference type="InterPro" id="IPR011330">
    <property type="entry name" value="Glyco_hydro/deAcase_b/a-brl"/>
</dbReference>
<organism evidence="15 16">
    <name type="scientific">Mycena alexandri</name>
    <dbReference type="NCBI Taxonomy" id="1745969"/>
    <lineage>
        <taxon>Eukaryota</taxon>
        <taxon>Fungi</taxon>
        <taxon>Dikarya</taxon>
        <taxon>Basidiomycota</taxon>
        <taxon>Agaricomycotina</taxon>
        <taxon>Agaricomycetes</taxon>
        <taxon>Agaricomycetidae</taxon>
        <taxon>Agaricales</taxon>
        <taxon>Marasmiineae</taxon>
        <taxon>Mycenaceae</taxon>
        <taxon>Mycena</taxon>
    </lineage>
</organism>
<reference evidence="15" key="1">
    <citation type="submission" date="2023-03" db="EMBL/GenBank/DDBJ databases">
        <title>Massive genome expansion in bonnet fungi (Mycena s.s.) driven by repeated elements and novel gene families across ecological guilds.</title>
        <authorList>
            <consortium name="Lawrence Berkeley National Laboratory"/>
            <person name="Harder C.B."/>
            <person name="Miyauchi S."/>
            <person name="Viragh M."/>
            <person name="Kuo A."/>
            <person name="Thoen E."/>
            <person name="Andreopoulos B."/>
            <person name="Lu D."/>
            <person name="Skrede I."/>
            <person name="Drula E."/>
            <person name="Henrissat B."/>
            <person name="Morin E."/>
            <person name="Kohler A."/>
            <person name="Barry K."/>
            <person name="LaButti K."/>
            <person name="Morin E."/>
            <person name="Salamov A."/>
            <person name="Lipzen A."/>
            <person name="Mereny Z."/>
            <person name="Hegedus B."/>
            <person name="Baldrian P."/>
            <person name="Stursova M."/>
            <person name="Weitz H."/>
            <person name="Taylor A."/>
            <person name="Grigoriev I.V."/>
            <person name="Nagy L.G."/>
            <person name="Martin F."/>
            <person name="Kauserud H."/>
        </authorList>
    </citation>
    <scope>NUCLEOTIDE SEQUENCE</scope>
    <source>
        <strain evidence="15">CBHHK200</strain>
    </source>
</reference>
<evidence type="ECO:0000256" key="4">
    <source>
        <dbReference type="ARBA" id="ARBA00022622"/>
    </source>
</evidence>
<evidence type="ECO:0000256" key="12">
    <source>
        <dbReference type="SAM" id="SignalP"/>
    </source>
</evidence>
<dbReference type="Pfam" id="PF01522">
    <property type="entry name" value="Polysacc_deac_1"/>
    <property type="match status" value="1"/>
</dbReference>
<evidence type="ECO:0000256" key="5">
    <source>
        <dbReference type="ARBA" id="ARBA00022723"/>
    </source>
</evidence>
<accession>A0AAD6TA30</accession>
<name>A0AAD6TA30_9AGAR</name>
<dbReference type="Proteomes" id="UP001218188">
    <property type="component" value="Unassembled WGS sequence"/>
</dbReference>
<keyword evidence="10" id="KW-0449">Lipoprotein</keyword>
<keyword evidence="11" id="KW-0961">Cell wall biogenesis/degradation</keyword>
<feature type="domain" description="NodB homology" evidence="13">
    <location>
        <begin position="43"/>
        <end position="226"/>
    </location>
</feature>
<keyword evidence="8" id="KW-0472">Membrane</keyword>
<keyword evidence="9" id="KW-0119">Carbohydrate metabolism</keyword>
<dbReference type="PANTHER" id="PTHR46471">
    <property type="entry name" value="CHITIN DEACETYLASE"/>
    <property type="match status" value="1"/>
</dbReference>
<evidence type="ECO:0000256" key="11">
    <source>
        <dbReference type="ARBA" id="ARBA00023316"/>
    </source>
</evidence>
<evidence type="ECO:0000259" key="13">
    <source>
        <dbReference type="PROSITE" id="PS51677"/>
    </source>
</evidence>
<evidence type="ECO:0000256" key="6">
    <source>
        <dbReference type="ARBA" id="ARBA00022729"/>
    </source>
</evidence>
<dbReference type="Gene3D" id="3.20.20.370">
    <property type="entry name" value="Glycoside hydrolase/deacetylase"/>
    <property type="match status" value="1"/>
</dbReference>
<dbReference type="PANTHER" id="PTHR46471:SF2">
    <property type="entry name" value="CHITIN DEACETYLASE-RELATED"/>
    <property type="match status" value="1"/>
</dbReference>
<dbReference type="EMBL" id="JARJCM010000215">
    <property type="protein sequence ID" value="KAJ7022192.1"/>
    <property type="molecule type" value="Genomic_DNA"/>
</dbReference>
<feature type="chain" id="PRO_5042441728" evidence="12">
    <location>
        <begin position="18"/>
        <end position="253"/>
    </location>
</feature>
<dbReference type="InterPro" id="IPR002509">
    <property type="entry name" value="NODB_dom"/>
</dbReference>
<dbReference type="AlphaFoldDB" id="A0AAD6TA30"/>
<keyword evidence="4" id="KW-0336">GPI-anchor</keyword>
<gene>
    <name evidence="15" type="ORF">C8F04DRAFT_1219436</name>
    <name evidence="14" type="ORF">C8F04DRAFT_1402496</name>
</gene>
<keyword evidence="5" id="KW-0479">Metal-binding</keyword>
<sequence length="253" mass="27242">MLVSLVFTAVTAACVSATGMEPQAVGPEGTLLATVYKSCKNKGDVALTFDDGPYLYLEDISNALVAAGAHGTFFFNGNNFRCIYNLAESVKYAHAHGHMIGSHTYAHKDLTTLTSDQIHNEMWLVEQALQRIIGVTPAFMRPPYGLYNDLVRQVSHVRNQSLVIWDFDSGDSTGSSVTSSEALYAAVASKNPSNVLAVNHETSETTAHQVLPYAISTLKAAGYKLVTVAECLGLPAYQHVGTPGTPDPNTWKC</sequence>
<evidence type="ECO:0000313" key="14">
    <source>
        <dbReference type="EMBL" id="KAJ7022192.1"/>
    </source>
</evidence>
<keyword evidence="6 12" id="KW-0732">Signal</keyword>
<keyword evidence="7" id="KW-0378">Hydrolase</keyword>
<comment type="caution">
    <text evidence="15">The sequence shown here is derived from an EMBL/GenBank/DDBJ whole genome shotgun (WGS) entry which is preliminary data.</text>
</comment>
<evidence type="ECO:0000256" key="2">
    <source>
        <dbReference type="ARBA" id="ARBA00004609"/>
    </source>
</evidence>
<dbReference type="CDD" id="cd10951">
    <property type="entry name" value="CE4_ClCDA_like"/>
    <property type="match status" value="1"/>
</dbReference>
<evidence type="ECO:0000256" key="8">
    <source>
        <dbReference type="ARBA" id="ARBA00023136"/>
    </source>
</evidence>
<keyword evidence="16" id="KW-1185">Reference proteome</keyword>
<comment type="subcellular location">
    <subcellularLocation>
        <location evidence="2">Cell membrane</location>
        <topology evidence="2">Lipid-anchor</topology>
        <topology evidence="2">GPI-anchor</topology>
    </subcellularLocation>
</comment>
<dbReference type="GO" id="GO:0005975">
    <property type="term" value="P:carbohydrate metabolic process"/>
    <property type="evidence" value="ECO:0007669"/>
    <property type="project" value="InterPro"/>
</dbReference>
<dbReference type="GO" id="GO:0046872">
    <property type="term" value="F:metal ion binding"/>
    <property type="evidence" value="ECO:0007669"/>
    <property type="project" value="UniProtKB-KW"/>
</dbReference>
<dbReference type="EMBL" id="JARJCM010000015">
    <property type="protein sequence ID" value="KAJ7041792.1"/>
    <property type="molecule type" value="Genomic_DNA"/>
</dbReference>
<evidence type="ECO:0000256" key="3">
    <source>
        <dbReference type="ARBA" id="ARBA00022475"/>
    </source>
</evidence>
<evidence type="ECO:0000256" key="7">
    <source>
        <dbReference type="ARBA" id="ARBA00022801"/>
    </source>
</evidence>
<dbReference type="SUPFAM" id="SSF88713">
    <property type="entry name" value="Glycoside hydrolase/deacetylase"/>
    <property type="match status" value="1"/>
</dbReference>
<dbReference type="GO" id="GO:0005886">
    <property type="term" value="C:plasma membrane"/>
    <property type="evidence" value="ECO:0007669"/>
    <property type="project" value="UniProtKB-SubCell"/>
</dbReference>